<dbReference type="GO" id="GO:0000155">
    <property type="term" value="F:phosphorelay sensor kinase activity"/>
    <property type="evidence" value="ECO:0007669"/>
    <property type="project" value="InterPro"/>
</dbReference>
<dbReference type="GO" id="GO:0005524">
    <property type="term" value="F:ATP binding"/>
    <property type="evidence" value="ECO:0007669"/>
    <property type="project" value="InterPro"/>
</dbReference>
<organism evidence="2">
    <name type="scientific">metagenome</name>
    <dbReference type="NCBI Taxonomy" id="256318"/>
    <lineage>
        <taxon>unclassified sequences</taxon>
        <taxon>metagenomes</taxon>
    </lineage>
</organism>
<dbReference type="GO" id="GO:0006109">
    <property type="term" value="P:regulation of carbohydrate metabolic process"/>
    <property type="evidence" value="ECO:0007669"/>
    <property type="project" value="InterPro"/>
</dbReference>
<dbReference type="Pfam" id="PF07475">
    <property type="entry name" value="Hpr_kinase_C"/>
    <property type="match status" value="1"/>
</dbReference>
<dbReference type="InterPro" id="IPR027417">
    <property type="entry name" value="P-loop_NTPase"/>
</dbReference>
<proteinExistence type="predicted"/>
<keyword evidence="2" id="KW-0418">Kinase</keyword>
<gene>
    <name evidence="2" type="ORF">DF3PB_60015</name>
</gene>
<dbReference type="Gene3D" id="3.40.50.300">
    <property type="entry name" value="P-loop containing nucleotide triphosphate hydrolases"/>
    <property type="match status" value="1"/>
</dbReference>
<feature type="domain" description="HPr kinase/phosphorylase C-terminal" evidence="1">
    <location>
        <begin position="3"/>
        <end position="78"/>
    </location>
</feature>
<name>A0A380TJK8_9ZZZZ</name>
<dbReference type="CDD" id="cd01918">
    <property type="entry name" value="HprK_C"/>
    <property type="match status" value="1"/>
</dbReference>
<dbReference type="InterPro" id="IPR011104">
    <property type="entry name" value="Hpr_kin/Pase_C"/>
</dbReference>
<accession>A0A380TJK8</accession>
<dbReference type="SUPFAM" id="SSF53795">
    <property type="entry name" value="PEP carboxykinase-like"/>
    <property type="match status" value="1"/>
</dbReference>
<dbReference type="PANTHER" id="PTHR30305">
    <property type="entry name" value="PROTEIN YJDM-RELATED"/>
    <property type="match status" value="1"/>
</dbReference>
<evidence type="ECO:0000259" key="1">
    <source>
        <dbReference type="Pfam" id="PF07475"/>
    </source>
</evidence>
<dbReference type="PANTHER" id="PTHR30305:SF1">
    <property type="entry name" value="HPR KINASE_PHOSPHORYLASE"/>
    <property type="match status" value="1"/>
</dbReference>
<protein>
    <submittedName>
        <fullName evidence="2">Putative HPr kinase/phosphorylase</fullName>
    </submittedName>
</protein>
<evidence type="ECO:0000313" key="2">
    <source>
        <dbReference type="EMBL" id="SUS08177.1"/>
    </source>
</evidence>
<sequence>MERVHATCVSIDGWGVLLRGPSGAGKSDLALRLLDSGALLVADDYTELRREGDQLRAQAPSILHGLFEVRGLGVLQLAAKDSVLVAAIIDLVPENEVERMPADDYFAFLGVSVPLFRLAAFEASAPAKVRLAVRIAGGSIIRAE</sequence>
<keyword evidence="2" id="KW-0808">Transferase</keyword>
<reference evidence="2" key="1">
    <citation type="submission" date="2018-07" db="EMBL/GenBank/DDBJ databases">
        <authorList>
            <person name="Quirk P.G."/>
            <person name="Krulwich T.A."/>
        </authorList>
    </citation>
    <scope>NUCLEOTIDE SEQUENCE</scope>
</reference>
<dbReference type="EMBL" id="UIDG01000556">
    <property type="protein sequence ID" value="SUS08177.1"/>
    <property type="molecule type" value="Genomic_DNA"/>
</dbReference>
<dbReference type="AlphaFoldDB" id="A0A380TJK8"/>